<dbReference type="PANTHER" id="PTHR35010:SF2">
    <property type="entry name" value="BLL4672 PROTEIN"/>
    <property type="match status" value="1"/>
</dbReference>
<dbReference type="AlphaFoldDB" id="A0A917G001"/>
<dbReference type="Gene3D" id="1.10.260.40">
    <property type="entry name" value="lambda repressor-like DNA-binding domains"/>
    <property type="match status" value="1"/>
</dbReference>
<evidence type="ECO:0000313" key="3">
    <source>
        <dbReference type="Proteomes" id="UP000654257"/>
    </source>
</evidence>
<dbReference type="CDD" id="cd00093">
    <property type="entry name" value="HTH_XRE"/>
    <property type="match status" value="1"/>
</dbReference>
<dbReference type="SMART" id="SM00530">
    <property type="entry name" value="HTH_XRE"/>
    <property type="match status" value="1"/>
</dbReference>
<dbReference type="EMBL" id="BMCU01000003">
    <property type="protein sequence ID" value="GGG16058.1"/>
    <property type="molecule type" value="Genomic_DNA"/>
</dbReference>
<sequence length="299" mass="32787">MSTKDDIREFLTSRRARVTPEAAGLPQFGGARRVPGLRREEVALLAGMSTAYYIRLERGNATGISESILDGICRALKLDDAERTHLFEMVRTVNDGPNTRRRRKPTPAQHISEAVRQTIDSMTDVPVIVQNGRFDLLAANALGRALFAPMFRGGEDSPNFARYVFLDASAGPFYRDWDDSAEQIVALLRGEAGRAPYDRALTDLVGELSTRSEEFRQLWAAHDVRIHETGIKRVHHPVVGSLDLTYEAFAVNSAPGLMLIAFTAAVGSPSHDGLRLLSSWAADAAHNTSVAARDDSTSL</sequence>
<dbReference type="PROSITE" id="PS50943">
    <property type="entry name" value="HTH_CROC1"/>
    <property type="match status" value="1"/>
</dbReference>
<proteinExistence type="predicted"/>
<protein>
    <submittedName>
        <fullName evidence="2">Transcriptional regulator</fullName>
    </submittedName>
</protein>
<reference evidence="2" key="1">
    <citation type="journal article" date="2014" name="Int. J. Syst. Evol. Microbiol.">
        <title>Complete genome sequence of Corynebacterium casei LMG S-19264T (=DSM 44701T), isolated from a smear-ripened cheese.</title>
        <authorList>
            <consortium name="US DOE Joint Genome Institute (JGI-PGF)"/>
            <person name="Walter F."/>
            <person name="Albersmeier A."/>
            <person name="Kalinowski J."/>
            <person name="Ruckert C."/>
        </authorList>
    </citation>
    <scope>NUCLEOTIDE SEQUENCE</scope>
    <source>
        <strain evidence="2">CCM 7905</strain>
    </source>
</reference>
<organism evidence="2 3">
    <name type="scientific">Rhodococcoides trifolii</name>
    <dbReference type="NCBI Taxonomy" id="908250"/>
    <lineage>
        <taxon>Bacteria</taxon>
        <taxon>Bacillati</taxon>
        <taxon>Actinomycetota</taxon>
        <taxon>Actinomycetes</taxon>
        <taxon>Mycobacteriales</taxon>
        <taxon>Nocardiaceae</taxon>
        <taxon>Rhodococcoides</taxon>
    </lineage>
</organism>
<feature type="domain" description="HTH cro/C1-type" evidence="1">
    <location>
        <begin position="36"/>
        <end position="83"/>
    </location>
</feature>
<reference evidence="2" key="2">
    <citation type="submission" date="2020-09" db="EMBL/GenBank/DDBJ databases">
        <authorList>
            <person name="Sun Q."/>
            <person name="Sedlacek I."/>
        </authorList>
    </citation>
    <scope>NUCLEOTIDE SEQUENCE</scope>
    <source>
        <strain evidence="2">CCM 7905</strain>
    </source>
</reference>
<dbReference type="PANTHER" id="PTHR35010">
    <property type="entry name" value="BLL4672 PROTEIN-RELATED"/>
    <property type="match status" value="1"/>
</dbReference>
<dbReference type="InterPro" id="IPR010982">
    <property type="entry name" value="Lambda_DNA-bd_dom_sf"/>
</dbReference>
<dbReference type="InterPro" id="IPR041413">
    <property type="entry name" value="MLTR_LBD"/>
</dbReference>
<name>A0A917G001_9NOCA</name>
<comment type="caution">
    <text evidence="2">The sequence shown here is derived from an EMBL/GenBank/DDBJ whole genome shotgun (WGS) entry which is preliminary data.</text>
</comment>
<accession>A0A917G001</accession>
<dbReference type="Gene3D" id="3.30.450.180">
    <property type="match status" value="1"/>
</dbReference>
<dbReference type="Pfam" id="PF13560">
    <property type="entry name" value="HTH_31"/>
    <property type="match status" value="1"/>
</dbReference>
<evidence type="ECO:0000259" key="1">
    <source>
        <dbReference type="PROSITE" id="PS50943"/>
    </source>
</evidence>
<dbReference type="GO" id="GO:0003677">
    <property type="term" value="F:DNA binding"/>
    <property type="evidence" value="ECO:0007669"/>
    <property type="project" value="InterPro"/>
</dbReference>
<dbReference type="SUPFAM" id="SSF47413">
    <property type="entry name" value="lambda repressor-like DNA-binding domains"/>
    <property type="match status" value="1"/>
</dbReference>
<evidence type="ECO:0000313" key="2">
    <source>
        <dbReference type="EMBL" id="GGG16058.1"/>
    </source>
</evidence>
<dbReference type="Pfam" id="PF17765">
    <property type="entry name" value="MLTR_LBD"/>
    <property type="match status" value="1"/>
</dbReference>
<dbReference type="InterPro" id="IPR001387">
    <property type="entry name" value="Cro/C1-type_HTH"/>
</dbReference>
<dbReference type="Proteomes" id="UP000654257">
    <property type="component" value="Unassembled WGS sequence"/>
</dbReference>
<gene>
    <name evidence="2" type="ORF">GCM10007304_32680</name>
</gene>
<keyword evidence="3" id="KW-1185">Reference proteome</keyword>